<dbReference type="RefSeq" id="WP_068389753.1">
    <property type="nucleotide sequence ID" value="NZ_LSZO01000144.1"/>
</dbReference>
<proteinExistence type="predicted"/>
<accession>A0A139SUU5</accession>
<dbReference type="EMBL" id="LSZO01000144">
    <property type="protein sequence ID" value="KXU38333.1"/>
    <property type="molecule type" value="Genomic_DNA"/>
</dbReference>
<organism evidence="1 2">
    <name type="scientific">Ventosimonas gracilis</name>
    <dbReference type="NCBI Taxonomy" id="1680762"/>
    <lineage>
        <taxon>Bacteria</taxon>
        <taxon>Pseudomonadati</taxon>
        <taxon>Pseudomonadota</taxon>
        <taxon>Gammaproteobacteria</taxon>
        <taxon>Pseudomonadales</taxon>
        <taxon>Ventosimonadaceae</taxon>
        <taxon>Ventosimonas</taxon>
    </lineage>
</organism>
<dbReference type="AlphaFoldDB" id="A0A139SUU5"/>
<comment type="caution">
    <text evidence="1">The sequence shown here is derived from an EMBL/GenBank/DDBJ whole genome shotgun (WGS) entry which is preliminary data.</text>
</comment>
<dbReference type="Proteomes" id="UP000072660">
    <property type="component" value="Unassembled WGS sequence"/>
</dbReference>
<sequence>MPALAEHSGISTLSGTPKDIQAQLARSQAERVLVMTFEHIQPPMFDTLAENFTHVAASMLDVLHERHERQSLERLAQALVPHAPPSPRLLKEAAMLVRARRAVLESGDWLTAADIAQLAGFSTRNPSAQPNKWKKQGLIFAIHHNGVDYFPGYGLDSHANFRPLKALSDIIKVFAGHKDGWGMAYWFLGVNSFLGGKRPQDLLASNPERVMAAAQDEIQEIAHG</sequence>
<gene>
    <name evidence="1" type="ORF">AXE65_01850</name>
</gene>
<evidence type="ECO:0000313" key="2">
    <source>
        <dbReference type="Proteomes" id="UP000072660"/>
    </source>
</evidence>
<reference evidence="1 2" key="1">
    <citation type="submission" date="2016-02" db="EMBL/GenBank/DDBJ databases">
        <authorList>
            <person name="Wen L."/>
            <person name="He K."/>
            <person name="Yang H."/>
        </authorList>
    </citation>
    <scope>NUCLEOTIDE SEQUENCE [LARGE SCALE GENOMIC DNA]</scope>
    <source>
        <strain evidence="1 2">CV58</strain>
    </source>
</reference>
<keyword evidence="2" id="KW-1185">Reference proteome</keyword>
<name>A0A139SUU5_9GAMM</name>
<dbReference type="OrthoDB" id="111944at2"/>
<protein>
    <submittedName>
        <fullName evidence="1">XRE family transcriptional regulator</fullName>
    </submittedName>
</protein>
<evidence type="ECO:0000313" key="1">
    <source>
        <dbReference type="EMBL" id="KXU38333.1"/>
    </source>
</evidence>